<dbReference type="PROSITE" id="PS50206">
    <property type="entry name" value="RHODANESE_3"/>
    <property type="match status" value="1"/>
</dbReference>
<dbReference type="CDD" id="cd00158">
    <property type="entry name" value="RHOD"/>
    <property type="match status" value="1"/>
</dbReference>
<dbReference type="PANTHER" id="PTHR43031:SF1">
    <property type="entry name" value="PYRIDINE NUCLEOTIDE-DISULPHIDE OXIDOREDUCTASE"/>
    <property type="match status" value="1"/>
</dbReference>
<protein>
    <submittedName>
        <fullName evidence="2">Rhodanese-related sulfurtransferase</fullName>
    </submittedName>
</protein>
<proteinExistence type="predicted"/>
<dbReference type="Pfam" id="PF00581">
    <property type="entry name" value="Rhodanese"/>
    <property type="match status" value="1"/>
</dbReference>
<dbReference type="STRING" id="426128.SAMN05660297_03027"/>
<sequence>MNKWIITVLIFVIAFVLYNNKKEEGYQVIKPADAKTMLEQSKDVILLDVRTKEEHQEKHIGGSLLIPLSSLEKEAEKKLPNKEQTIIVYCRSGNRSKTAVNLLLSLGYKNVYDLGGINSWPYEIK</sequence>
<dbReference type="GO" id="GO:0016740">
    <property type="term" value="F:transferase activity"/>
    <property type="evidence" value="ECO:0007669"/>
    <property type="project" value="UniProtKB-KW"/>
</dbReference>
<organism evidence="2 3">
    <name type="scientific">Natronincola peptidivorans</name>
    <dbReference type="NCBI Taxonomy" id="426128"/>
    <lineage>
        <taxon>Bacteria</taxon>
        <taxon>Bacillati</taxon>
        <taxon>Bacillota</taxon>
        <taxon>Clostridia</taxon>
        <taxon>Peptostreptococcales</taxon>
        <taxon>Natronincolaceae</taxon>
        <taxon>Natronincola</taxon>
    </lineage>
</organism>
<dbReference type="PANTHER" id="PTHR43031">
    <property type="entry name" value="FAD-DEPENDENT OXIDOREDUCTASE"/>
    <property type="match status" value="1"/>
</dbReference>
<dbReference type="EMBL" id="FOHU01000017">
    <property type="protein sequence ID" value="SET64483.1"/>
    <property type="molecule type" value="Genomic_DNA"/>
</dbReference>
<evidence type="ECO:0000313" key="2">
    <source>
        <dbReference type="EMBL" id="SET64483.1"/>
    </source>
</evidence>
<keyword evidence="2" id="KW-0808">Transferase</keyword>
<dbReference type="Proteomes" id="UP000199568">
    <property type="component" value="Unassembled WGS sequence"/>
</dbReference>
<dbReference type="InterPro" id="IPR036873">
    <property type="entry name" value="Rhodanese-like_dom_sf"/>
</dbReference>
<dbReference type="AlphaFoldDB" id="A0A1I0G398"/>
<feature type="domain" description="Rhodanese" evidence="1">
    <location>
        <begin position="40"/>
        <end position="125"/>
    </location>
</feature>
<gene>
    <name evidence="2" type="ORF">SAMN05660297_03027</name>
</gene>
<evidence type="ECO:0000313" key="3">
    <source>
        <dbReference type="Proteomes" id="UP000199568"/>
    </source>
</evidence>
<dbReference type="Gene3D" id="3.40.250.10">
    <property type="entry name" value="Rhodanese-like domain"/>
    <property type="match status" value="1"/>
</dbReference>
<name>A0A1I0G398_9FIRM</name>
<dbReference type="InterPro" id="IPR001763">
    <property type="entry name" value="Rhodanese-like_dom"/>
</dbReference>
<dbReference type="OrthoDB" id="9800872at2"/>
<accession>A0A1I0G398</accession>
<dbReference type="InterPro" id="IPR050229">
    <property type="entry name" value="GlpE_sulfurtransferase"/>
</dbReference>
<keyword evidence="3" id="KW-1185">Reference proteome</keyword>
<dbReference type="SUPFAM" id="SSF52821">
    <property type="entry name" value="Rhodanese/Cell cycle control phosphatase"/>
    <property type="match status" value="1"/>
</dbReference>
<dbReference type="SMART" id="SM00450">
    <property type="entry name" value="RHOD"/>
    <property type="match status" value="1"/>
</dbReference>
<reference evidence="2 3" key="1">
    <citation type="submission" date="2016-10" db="EMBL/GenBank/DDBJ databases">
        <authorList>
            <person name="de Groot N.N."/>
        </authorList>
    </citation>
    <scope>NUCLEOTIDE SEQUENCE [LARGE SCALE GENOMIC DNA]</scope>
    <source>
        <strain evidence="2 3">DSM 18979</strain>
    </source>
</reference>
<evidence type="ECO:0000259" key="1">
    <source>
        <dbReference type="PROSITE" id="PS50206"/>
    </source>
</evidence>
<dbReference type="RefSeq" id="WP_090445964.1">
    <property type="nucleotide sequence ID" value="NZ_FOHU01000017.1"/>
</dbReference>